<gene>
    <name evidence="1" type="ORF">MCYG_07974</name>
</gene>
<accession>C5FZ52</accession>
<dbReference type="AlphaFoldDB" id="C5FZ52"/>
<evidence type="ECO:0000313" key="2">
    <source>
        <dbReference type="Proteomes" id="UP000002035"/>
    </source>
</evidence>
<evidence type="ECO:0008006" key="3">
    <source>
        <dbReference type="Google" id="ProtNLM"/>
    </source>
</evidence>
<organism evidence="1 2">
    <name type="scientific">Arthroderma otae (strain ATCC MYA-4605 / CBS 113480)</name>
    <name type="common">Microsporum canis</name>
    <dbReference type="NCBI Taxonomy" id="554155"/>
    <lineage>
        <taxon>Eukaryota</taxon>
        <taxon>Fungi</taxon>
        <taxon>Dikarya</taxon>
        <taxon>Ascomycota</taxon>
        <taxon>Pezizomycotina</taxon>
        <taxon>Eurotiomycetes</taxon>
        <taxon>Eurotiomycetidae</taxon>
        <taxon>Onygenales</taxon>
        <taxon>Arthrodermataceae</taxon>
        <taxon>Microsporum</taxon>
    </lineage>
</organism>
<dbReference type="EMBL" id="DS995708">
    <property type="protein sequence ID" value="EEQ35155.1"/>
    <property type="molecule type" value="Genomic_DNA"/>
</dbReference>
<protein>
    <recommendedName>
        <fullName evidence="3">Protein kinase domain-containing protein</fullName>
    </recommendedName>
</protein>
<dbReference type="OrthoDB" id="4172704at2759"/>
<dbReference type="Proteomes" id="UP000002035">
    <property type="component" value="Unassembled WGS sequence"/>
</dbReference>
<dbReference type="HOGENOM" id="CLU_1348644_0_0_1"/>
<dbReference type="VEuPathDB" id="FungiDB:MCYG_07974"/>
<proteinExistence type="predicted"/>
<evidence type="ECO:0000313" key="1">
    <source>
        <dbReference type="EMBL" id="EEQ35155.1"/>
    </source>
</evidence>
<dbReference type="STRING" id="554155.C5FZ52"/>
<keyword evidence="2" id="KW-1185">Reference proteome</keyword>
<dbReference type="GeneID" id="9227699"/>
<dbReference type="RefSeq" id="XP_002842891.1">
    <property type="nucleotide sequence ID" value="XM_002842845.1"/>
</dbReference>
<sequence length="203" mass="23883">MWDKIPKHHPKDFNVFPESTFYLLLNTKQDFQESRHPRVHTDESEEENTLYTDWSASRELDTYRYFISESLGYYDLKPDNVTINYKQDRQGQPLLERGALKLRRARGFGKASDVLYYGLMSLFVKWLRPDSAQLQKNRVDPELEMMSRLISSAMPTELVTHIQDEDWGNVMMTMSEVTMFTEGQKDYPNLDTKAQTGLTQYCI</sequence>
<reference evidence="2" key="1">
    <citation type="journal article" date="2012" name="MBio">
        <title>Comparative genome analysis of Trichophyton rubrum and related dermatophytes reveals candidate genes involved in infection.</title>
        <authorList>
            <person name="Martinez D.A."/>
            <person name="Oliver B.G."/>
            <person name="Graeser Y."/>
            <person name="Goldberg J.M."/>
            <person name="Li W."/>
            <person name="Martinez-Rossi N.M."/>
            <person name="Monod M."/>
            <person name="Shelest E."/>
            <person name="Barton R.C."/>
            <person name="Birch E."/>
            <person name="Brakhage A.A."/>
            <person name="Chen Z."/>
            <person name="Gurr S.J."/>
            <person name="Heiman D."/>
            <person name="Heitman J."/>
            <person name="Kosti I."/>
            <person name="Rossi A."/>
            <person name="Saif S."/>
            <person name="Samalova M."/>
            <person name="Saunders C.W."/>
            <person name="Shea T."/>
            <person name="Summerbell R.C."/>
            <person name="Xu J."/>
            <person name="Young S."/>
            <person name="Zeng Q."/>
            <person name="Birren B.W."/>
            <person name="Cuomo C.A."/>
            <person name="White T.C."/>
        </authorList>
    </citation>
    <scope>NUCLEOTIDE SEQUENCE [LARGE SCALE GENOMIC DNA]</scope>
    <source>
        <strain evidence="2">ATCC MYA-4605 / CBS 113480</strain>
    </source>
</reference>
<name>C5FZ52_ARTOC</name>